<comment type="caution">
    <text evidence="3">The sequence shown here is derived from an EMBL/GenBank/DDBJ whole genome shotgun (WGS) entry which is preliminary data.</text>
</comment>
<feature type="transmembrane region" description="Helical" evidence="2">
    <location>
        <begin position="202"/>
        <end position="227"/>
    </location>
</feature>
<evidence type="ECO:0000313" key="3">
    <source>
        <dbReference type="EMBL" id="OBZ85965.1"/>
    </source>
</evidence>
<evidence type="ECO:0000313" key="4">
    <source>
        <dbReference type="Proteomes" id="UP000093000"/>
    </source>
</evidence>
<keyword evidence="2" id="KW-1133">Transmembrane helix</keyword>
<keyword evidence="2" id="KW-0812">Transmembrane</keyword>
<feature type="compositionally biased region" description="Basic and acidic residues" evidence="1">
    <location>
        <begin position="433"/>
        <end position="448"/>
    </location>
</feature>
<evidence type="ECO:0000256" key="1">
    <source>
        <dbReference type="SAM" id="MobiDB-lite"/>
    </source>
</evidence>
<dbReference type="InParanoid" id="A0A1C7NA12"/>
<feature type="transmembrane region" description="Helical" evidence="2">
    <location>
        <begin position="39"/>
        <end position="60"/>
    </location>
</feature>
<feature type="transmembrane region" description="Helical" evidence="2">
    <location>
        <begin position="119"/>
        <end position="139"/>
    </location>
</feature>
<feature type="transmembrane region" description="Helical" evidence="2">
    <location>
        <begin position="160"/>
        <end position="182"/>
    </location>
</feature>
<keyword evidence="2" id="KW-0472">Membrane</keyword>
<evidence type="ECO:0000256" key="2">
    <source>
        <dbReference type="SAM" id="Phobius"/>
    </source>
</evidence>
<dbReference type="Proteomes" id="UP000093000">
    <property type="component" value="Unassembled WGS sequence"/>
</dbReference>
<dbReference type="EMBL" id="LUGH01000342">
    <property type="protein sequence ID" value="OBZ85965.1"/>
    <property type="molecule type" value="Genomic_DNA"/>
</dbReference>
<dbReference type="AlphaFoldDB" id="A0A1C7NA12"/>
<gene>
    <name evidence="3" type="ORF">A0J61_05998</name>
</gene>
<protein>
    <submittedName>
        <fullName evidence="3">Uncharacterized protein</fullName>
    </submittedName>
</protein>
<name>A0A1C7NA12_9FUNG</name>
<keyword evidence="4" id="KW-1185">Reference proteome</keyword>
<proteinExistence type="predicted"/>
<reference evidence="3 4" key="1">
    <citation type="submission" date="2016-03" db="EMBL/GenBank/DDBJ databases">
        <title>Choanephora cucurbitarum.</title>
        <authorList>
            <person name="Min B."/>
            <person name="Park H."/>
            <person name="Park J.-H."/>
            <person name="Shin H.-D."/>
            <person name="Choi I.-G."/>
        </authorList>
    </citation>
    <scope>NUCLEOTIDE SEQUENCE [LARGE SCALE GENOMIC DNA]</scope>
    <source>
        <strain evidence="3 4">KUS-F28377</strain>
    </source>
</reference>
<feature type="transmembrane region" description="Helical" evidence="2">
    <location>
        <begin position="287"/>
        <end position="310"/>
    </location>
</feature>
<accession>A0A1C7NA12</accession>
<feature type="transmembrane region" description="Helical" evidence="2">
    <location>
        <begin position="87"/>
        <end position="107"/>
    </location>
</feature>
<organism evidence="3 4">
    <name type="scientific">Choanephora cucurbitarum</name>
    <dbReference type="NCBI Taxonomy" id="101091"/>
    <lineage>
        <taxon>Eukaryota</taxon>
        <taxon>Fungi</taxon>
        <taxon>Fungi incertae sedis</taxon>
        <taxon>Mucoromycota</taxon>
        <taxon>Mucoromycotina</taxon>
        <taxon>Mucoromycetes</taxon>
        <taxon>Mucorales</taxon>
        <taxon>Mucorineae</taxon>
        <taxon>Choanephoraceae</taxon>
        <taxon>Choanephoroideae</taxon>
        <taxon>Choanephora</taxon>
    </lineage>
</organism>
<feature type="region of interest" description="Disordered" evidence="1">
    <location>
        <begin position="423"/>
        <end position="449"/>
    </location>
</feature>
<dbReference type="OrthoDB" id="2131431at2759"/>
<sequence length="458" mass="50855">MNHSAYDLETLSRVCLDGVCHCDWRLTIRDCAESEAMTIVYGIHAGLSGMNFLIGSALLFNRVILKGHTLFDASASKGCFRPKPIDCMLLFLIIFNLLRLILSIVLLTDICPDMISRSFLYEFAWQFEYGGFAVYLIGIAQTLADSHRAIANSWLPSPRLVDIIGGTLFTAPFIINNVMSLAAGILAESNLHLAQLFTRLLYIMWFVHCSVLSCLVAYAGVKLVAILREHLQKFNTSGPRYIAIQTGIFKIRAVVTIISIAVMMFAVFLLIFGILREIIVINYAGSIVLGIVWNFLGAFSSGGVIIAVLVNPKIDDNTNLGLKTSSAEKSNSQQTPQFVTYSNFSAQEYSATTSTNNHGTPGTLSHNAFDELKLQQLQYQKVFQKHNQVPHSAIDKKPVPEMKVSASGIPLQDSDYYNVEEKHSFRGNHHQAHHVDDDPIVDDGEHSQMDLVEYASKN</sequence>
<feature type="transmembrane region" description="Helical" evidence="2">
    <location>
        <begin position="248"/>
        <end position="275"/>
    </location>
</feature>